<sequence length="248" mass="26794">MRCSSQTNTHRSLSPVIKALSVALIMLAATGNLQAEVSVSTHISTIGPGIELGYKLSPAFGVRAGWQQFATDFDFKPEDENGVPGDELTYEGDLDLKNGSLMADWYPYQGRFRLTAGLLLNNSGTKLTTNCKTNTAGTVPVANSCEVGGSSVSGSDIGEVDITIDFEERIAPYIGLGWAFQQGKSWFISADLGVAFLGKANADIQTTGSCNNTESCRSQLDDEEREIEEDMESLKFFPVAKLGFGYRF</sequence>
<protein>
    <recommendedName>
        <fullName evidence="4">Outer membrane protein beta-barrel domain-containing protein</fullName>
    </recommendedName>
</protein>
<evidence type="ECO:0000256" key="1">
    <source>
        <dbReference type="SAM" id="SignalP"/>
    </source>
</evidence>
<dbReference type="AlphaFoldDB" id="A0A840R0Y1"/>
<name>A0A840R0Y1_9GAMM</name>
<evidence type="ECO:0000313" key="3">
    <source>
        <dbReference type="Proteomes" id="UP000536640"/>
    </source>
</evidence>
<reference evidence="2 3" key="1">
    <citation type="submission" date="2020-08" db="EMBL/GenBank/DDBJ databases">
        <title>Genomic Encyclopedia of Type Strains, Phase IV (KMG-IV): sequencing the most valuable type-strain genomes for metagenomic binning, comparative biology and taxonomic classification.</title>
        <authorList>
            <person name="Goeker M."/>
        </authorList>
    </citation>
    <scope>NUCLEOTIDE SEQUENCE [LARGE SCALE GENOMIC DNA]</scope>
    <source>
        <strain evidence="2 3">DSM 25701</strain>
    </source>
</reference>
<organism evidence="2 3">
    <name type="scientific">Zhongshania antarctica</name>
    <dbReference type="NCBI Taxonomy" id="641702"/>
    <lineage>
        <taxon>Bacteria</taxon>
        <taxon>Pseudomonadati</taxon>
        <taxon>Pseudomonadota</taxon>
        <taxon>Gammaproteobacteria</taxon>
        <taxon>Cellvibrionales</taxon>
        <taxon>Spongiibacteraceae</taxon>
        <taxon>Zhongshania</taxon>
    </lineage>
</organism>
<accession>A0A840R0Y1</accession>
<feature type="signal peptide" evidence="1">
    <location>
        <begin position="1"/>
        <end position="35"/>
    </location>
</feature>
<evidence type="ECO:0008006" key="4">
    <source>
        <dbReference type="Google" id="ProtNLM"/>
    </source>
</evidence>
<proteinExistence type="predicted"/>
<keyword evidence="3" id="KW-1185">Reference proteome</keyword>
<dbReference type="RefSeq" id="WP_184460904.1">
    <property type="nucleotide sequence ID" value="NZ_JACHHW010000001.1"/>
</dbReference>
<dbReference type="EMBL" id="JACHHW010000001">
    <property type="protein sequence ID" value="MBB5186101.1"/>
    <property type="molecule type" value="Genomic_DNA"/>
</dbReference>
<dbReference type="Proteomes" id="UP000536640">
    <property type="component" value="Unassembled WGS sequence"/>
</dbReference>
<dbReference type="Gene3D" id="2.40.160.170">
    <property type="match status" value="1"/>
</dbReference>
<keyword evidence="1" id="KW-0732">Signal</keyword>
<gene>
    <name evidence="2" type="ORF">HNQ57_000360</name>
</gene>
<evidence type="ECO:0000313" key="2">
    <source>
        <dbReference type="EMBL" id="MBB5186101.1"/>
    </source>
</evidence>
<comment type="caution">
    <text evidence="2">The sequence shown here is derived from an EMBL/GenBank/DDBJ whole genome shotgun (WGS) entry which is preliminary data.</text>
</comment>
<feature type="chain" id="PRO_5032784336" description="Outer membrane protein beta-barrel domain-containing protein" evidence="1">
    <location>
        <begin position="36"/>
        <end position="248"/>
    </location>
</feature>